<dbReference type="AlphaFoldDB" id="A0A168Q5Y6"/>
<reference evidence="1" key="1">
    <citation type="submission" date="2016-04" db="EMBL/GenBank/DDBJ databases">
        <authorList>
            <person name="Evans L.H."/>
            <person name="Alamgir A."/>
            <person name="Owens N."/>
            <person name="Weber N.D."/>
            <person name="Virtaneva K."/>
            <person name="Barbian K."/>
            <person name="Babar A."/>
            <person name="Rosenke K."/>
        </authorList>
    </citation>
    <scope>NUCLEOTIDE SEQUENCE [LARGE SCALE GENOMIC DNA]</scope>
    <source>
        <strain evidence="1">CBS 101.48</strain>
    </source>
</reference>
<dbReference type="EMBL" id="LT554210">
    <property type="protein sequence ID" value="SAM03637.1"/>
    <property type="molecule type" value="Genomic_DNA"/>
</dbReference>
<dbReference type="Proteomes" id="UP000078561">
    <property type="component" value="Unassembled WGS sequence"/>
</dbReference>
<name>A0A168Q5Y6_ABSGL</name>
<dbReference type="Gene3D" id="1.10.443.20">
    <property type="entry name" value="Centromere DNA-binding protein complex CBF3 subunit, domain 2"/>
    <property type="match status" value="1"/>
</dbReference>
<sequence length="71" mass="8120">MNSLTYHEPSTTRRGRWNNTTINNAYLTNLPKEFVRSIAGFPTYGRFFYFARVALSPPTGLCKKLFSVIGE</sequence>
<dbReference type="GO" id="GO:0003677">
    <property type="term" value="F:DNA binding"/>
    <property type="evidence" value="ECO:0007669"/>
    <property type="project" value="InterPro"/>
</dbReference>
<gene>
    <name evidence="1" type="primary">ABSGL_09479.1 scaffold 11253</name>
</gene>
<organism evidence="1">
    <name type="scientific">Absidia glauca</name>
    <name type="common">Pin mould</name>
    <dbReference type="NCBI Taxonomy" id="4829"/>
    <lineage>
        <taxon>Eukaryota</taxon>
        <taxon>Fungi</taxon>
        <taxon>Fungi incertae sedis</taxon>
        <taxon>Mucoromycota</taxon>
        <taxon>Mucoromycotina</taxon>
        <taxon>Mucoromycetes</taxon>
        <taxon>Mucorales</taxon>
        <taxon>Cunninghamellaceae</taxon>
        <taxon>Absidia</taxon>
    </lineage>
</organism>
<accession>A0A168Q5Y6</accession>
<proteinExistence type="predicted"/>
<keyword evidence="2" id="KW-1185">Reference proteome</keyword>
<evidence type="ECO:0000313" key="1">
    <source>
        <dbReference type="EMBL" id="SAM03637.1"/>
    </source>
</evidence>
<protein>
    <recommendedName>
        <fullName evidence="3">Ndc10 domain-containing protein</fullName>
    </recommendedName>
</protein>
<evidence type="ECO:0008006" key="3">
    <source>
        <dbReference type="Google" id="ProtNLM"/>
    </source>
</evidence>
<dbReference type="OrthoDB" id="2204095at2759"/>
<dbReference type="InterPro" id="IPR038279">
    <property type="entry name" value="Ndc10_dom2_sf"/>
</dbReference>
<dbReference type="InParanoid" id="A0A168Q5Y6"/>
<evidence type="ECO:0000313" key="2">
    <source>
        <dbReference type="Proteomes" id="UP000078561"/>
    </source>
</evidence>